<feature type="non-terminal residue" evidence="2">
    <location>
        <position position="160"/>
    </location>
</feature>
<name>A0ABQ5KEH2_9EUKA</name>
<organism evidence="2 3">
    <name type="scientific">Aduncisulcus paluster</name>
    <dbReference type="NCBI Taxonomy" id="2918883"/>
    <lineage>
        <taxon>Eukaryota</taxon>
        <taxon>Metamonada</taxon>
        <taxon>Carpediemonas-like organisms</taxon>
        <taxon>Aduncisulcus</taxon>
    </lineage>
</organism>
<sequence length="160" mass="18268">MKRGSLVELYAEDRSLAREITSKRTDVTILHLSNSHFADHFKVTNNSATRAVRSAFDSKLDTYKKARNELLKDRERQRNRDRSPNSVSLQQEAERIFCDQQGRLNVTPISLSTTGVFHPSSLNFLLAFSRAYGNKTKMHTSDGHSVFMKPLKFFFAKAAI</sequence>
<gene>
    <name evidence="2" type="ORF">ADUPG1_001762</name>
</gene>
<evidence type="ECO:0000313" key="3">
    <source>
        <dbReference type="Proteomes" id="UP001057375"/>
    </source>
</evidence>
<protein>
    <submittedName>
        <fullName evidence="2">Uncharacterized protein</fullName>
    </submittedName>
</protein>
<evidence type="ECO:0000313" key="2">
    <source>
        <dbReference type="EMBL" id="GKT30945.1"/>
    </source>
</evidence>
<evidence type="ECO:0000256" key="1">
    <source>
        <dbReference type="SAM" id="MobiDB-lite"/>
    </source>
</evidence>
<feature type="compositionally biased region" description="Basic and acidic residues" evidence="1">
    <location>
        <begin position="71"/>
        <end position="83"/>
    </location>
</feature>
<comment type="caution">
    <text evidence="2">The sequence shown here is derived from an EMBL/GenBank/DDBJ whole genome shotgun (WGS) entry which is preliminary data.</text>
</comment>
<reference evidence="2" key="1">
    <citation type="submission" date="2022-03" db="EMBL/GenBank/DDBJ databases">
        <title>Draft genome sequence of Aduncisulcus paluster, a free-living microaerophilic Fornicata.</title>
        <authorList>
            <person name="Yuyama I."/>
            <person name="Kume K."/>
            <person name="Tamura T."/>
            <person name="Inagaki Y."/>
            <person name="Hashimoto T."/>
        </authorList>
    </citation>
    <scope>NUCLEOTIDE SEQUENCE</scope>
    <source>
        <strain evidence="2">NY0171</strain>
    </source>
</reference>
<dbReference type="EMBL" id="BQXS01001689">
    <property type="protein sequence ID" value="GKT30945.1"/>
    <property type="molecule type" value="Genomic_DNA"/>
</dbReference>
<feature type="region of interest" description="Disordered" evidence="1">
    <location>
        <begin position="71"/>
        <end position="90"/>
    </location>
</feature>
<proteinExistence type="predicted"/>
<dbReference type="Proteomes" id="UP001057375">
    <property type="component" value="Unassembled WGS sequence"/>
</dbReference>
<keyword evidence="3" id="KW-1185">Reference proteome</keyword>
<accession>A0ABQ5KEH2</accession>